<dbReference type="FunFam" id="3.20.20.70:FF:000009">
    <property type="entry name" value="1-(5-phosphoribosyl)-5-[(5-phosphoribosylamino)methylideneamino] imidazole-4-carboxamide isomerase"/>
    <property type="match status" value="1"/>
</dbReference>
<protein>
    <recommendedName>
        <fullName evidence="9">1-(5-phosphoribosyl)-5-[(5-phosphoribosylamino)methylideneamino] imidazole-4-carboxamide isomerase</fullName>
        <ecNumber evidence="9">5.3.1.16</ecNumber>
    </recommendedName>
    <alternativeName>
        <fullName evidence="9">Phosphoribosylformimino-5-aminoimidazole carboxamide ribotide isomerase</fullName>
    </alternativeName>
</protein>
<comment type="similarity">
    <text evidence="4 9 10">Belongs to the HisA/HisF family.</text>
</comment>
<evidence type="ECO:0000256" key="1">
    <source>
        <dbReference type="ARBA" id="ARBA00000901"/>
    </source>
</evidence>
<evidence type="ECO:0000256" key="8">
    <source>
        <dbReference type="ARBA" id="ARBA00023235"/>
    </source>
</evidence>
<evidence type="ECO:0000256" key="3">
    <source>
        <dbReference type="ARBA" id="ARBA00005133"/>
    </source>
</evidence>
<name>A0A345NJS5_9MICO</name>
<evidence type="ECO:0000256" key="2">
    <source>
        <dbReference type="ARBA" id="ARBA00004496"/>
    </source>
</evidence>
<dbReference type="PANTHER" id="PTHR43090">
    <property type="entry name" value="1-(5-PHOSPHORIBOSYL)-5-[(5-PHOSPHORIBOSYLAMINO)METHYLIDENEAMINO] IMIDAZOLE-4-CARBOXAMIDE ISOMERASE"/>
    <property type="match status" value="1"/>
</dbReference>
<dbReference type="UniPathway" id="UPA00031">
    <property type="reaction ID" value="UER00009"/>
</dbReference>
<evidence type="ECO:0000256" key="4">
    <source>
        <dbReference type="ARBA" id="ARBA00009667"/>
    </source>
</evidence>
<dbReference type="EMBL" id="CP031229">
    <property type="protein sequence ID" value="AXH95283.1"/>
    <property type="molecule type" value="Genomic_DNA"/>
</dbReference>
<dbReference type="GO" id="GO:0000105">
    <property type="term" value="P:L-histidine biosynthetic process"/>
    <property type="evidence" value="ECO:0007669"/>
    <property type="project" value="UniProtKB-UniRule"/>
</dbReference>
<dbReference type="Proteomes" id="UP000253790">
    <property type="component" value="Chromosome"/>
</dbReference>
<dbReference type="GO" id="GO:0005737">
    <property type="term" value="C:cytoplasm"/>
    <property type="evidence" value="ECO:0007669"/>
    <property type="project" value="UniProtKB-SubCell"/>
</dbReference>
<dbReference type="PANTHER" id="PTHR43090:SF2">
    <property type="entry name" value="1-(5-PHOSPHORIBOSYL)-5-[(5-PHOSPHORIBOSYLAMINO)METHYLIDENEAMINO] IMIDAZOLE-4-CARBOXAMIDE ISOMERASE"/>
    <property type="match status" value="1"/>
</dbReference>
<dbReference type="Gene3D" id="3.20.20.70">
    <property type="entry name" value="Aldolase class I"/>
    <property type="match status" value="1"/>
</dbReference>
<keyword evidence="6 9" id="KW-0028">Amino-acid biosynthesis</keyword>
<comment type="subcellular location">
    <subcellularLocation>
        <location evidence="2 9">Cytoplasm</location>
    </subcellularLocation>
</comment>
<evidence type="ECO:0000256" key="5">
    <source>
        <dbReference type="ARBA" id="ARBA00022490"/>
    </source>
</evidence>
<feature type="active site" description="Proton acceptor" evidence="9">
    <location>
        <position position="14"/>
    </location>
</feature>
<dbReference type="OrthoDB" id="9807749at2"/>
<keyword evidence="7 9" id="KW-0368">Histidine biosynthesis</keyword>
<dbReference type="InterPro" id="IPR006062">
    <property type="entry name" value="His_biosynth"/>
</dbReference>
<comment type="catalytic activity">
    <reaction evidence="1 9">
        <text>1-(5-phospho-beta-D-ribosyl)-5-[(5-phospho-beta-D-ribosylamino)methylideneamino]imidazole-4-carboxamide = 5-[(5-phospho-1-deoxy-D-ribulos-1-ylimino)methylamino]-1-(5-phospho-beta-D-ribosyl)imidazole-4-carboxamide</text>
        <dbReference type="Rhea" id="RHEA:15469"/>
        <dbReference type="ChEBI" id="CHEBI:58435"/>
        <dbReference type="ChEBI" id="CHEBI:58525"/>
        <dbReference type="EC" id="5.3.1.16"/>
    </reaction>
</comment>
<keyword evidence="5 9" id="KW-0963">Cytoplasm</keyword>
<keyword evidence="8 9" id="KW-0413">Isomerase</keyword>
<proteinExistence type="inferred from homology"/>
<dbReference type="InterPro" id="IPR023016">
    <property type="entry name" value="HisA/PriA"/>
</dbReference>
<dbReference type="GO" id="GO:0000162">
    <property type="term" value="P:L-tryptophan biosynthetic process"/>
    <property type="evidence" value="ECO:0007669"/>
    <property type="project" value="TreeGrafter"/>
</dbReference>
<evidence type="ECO:0000313" key="11">
    <source>
        <dbReference type="EMBL" id="AXH95283.1"/>
    </source>
</evidence>
<dbReference type="RefSeq" id="WP_114927048.1">
    <property type="nucleotide sequence ID" value="NZ_CP031229.1"/>
</dbReference>
<evidence type="ECO:0000256" key="7">
    <source>
        <dbReference type="ARBA" id="ARBA00023102"/>
    </source>
</evidence>
<comment type="pathway">
    <text evidence="3 9">Amino-acid biosynthesis; L-histidine biosynthesis; L-histidine from 5-phospho-alpha-D-ribose 1-diphosphate: step 4/9.</text>
</comment>
<reference evidence="11 12" key="1">
    <citation type="submission" date="2018-07" db="EMBL/GenBank/DDBJ databases">
        <title>Complete genome sequencing of Ornithinimicrobium sp. AMA3305.</title>
        <authorList>
            <person name="Bae J.-W."/>
        </authorList>
    </citation>
    <scope>NUCLEOTIDE SEQUENCE [LARGE SCALE GENOMIC DNA]</scope>
    <source>
        <strain evidence="11 12">AMA3305</strain>
    </source>
</reference>
<dbReference type="KEGG" id="orn:DV701_03245"/>
<feature type="active site" description="Proton donor" evidence="9">
    <location>
        <position position="136"/>
    </location>
</feature>
<dbReference type="CDD" id="cd04732">
    <property type="entry name" value="HisA"/>
    <property type="match status" value="1"/>
</dbReference>
<dbReference type="InterPro" id="IPR013785">
    <property type="entry name" value="Aldolase_TIM"/>
</dbReference>
<dbReference type="InterPro" id="IPR011060">
    <property type="entry name" value="RibuloseP-bd_barrel"/>
</dbReference>
<keyword evidence="12" id="KW-1185">Reference proteome</keyword>
<dbReference type="AlphaFoldDB" id="A0A345NJS5"/>
<dbReference type="SUPFAM" id="SSF51366">
    <property type="entry name" value="Ribulose-phoshate binding barrel"/>
    <property type="match status" value="1"/>
</dbReference>
<evidence type="ECO:0000313" key="12">
    <source>
        <dbReference type="Proteomes" id="UP000253790"/>
    </source>
</evidence>
<accession>A0A345NJS5</accession>
<dbReference type="EC" id="5.3.1.16" evidence="9"/>
<dbReference type="InterPro" id="IPR044524">
    <property type="entry name" value="Isoase_HisA-like"/>
</dbReference>
<gene>
    <name evidence="9" type="primary">hisA</name>
    <name evidence="11" type="ORF">DV701_03245</name>
</gene>
<organism evidence="11 12">
    <name type="scientific">Ornithinimicrobium avium</name>
    <dbReference type="NCBI Taxonomy" id="2283195"/>
    <lineage>
        <taxon>Bacteria</taxon>
        <taxon>Bacillati</taxon>
        <taxon>Actinomycetota</taxon>
        <taxon>Actinomycetes</taxon>
        <taxon>Micrococcales</taxon>
        <taxon>Ornithinimicrobiaceae</taxon>
        <taxon>Ornithinimicrobium</taxon>
    </lineage>
</organism>
<evidence type="ECO:0000256" key="10">
    <source>
        <dbReference type="RuleBase" id="RU003657"/>
    </source>
</evidence>
<sequence length="252" mass="27173">MSSNTPFTVYPAIDVRSGAVVRLLKGDYDQETRYPGDPVTVAEGYARAGARWLHLVDLDAAREGRYTLDATLERIVERTGLMVQTGGGVRCADDVRRVLDAGATRVVVGSLAVREPDTVIGWLDRFGPDRITVALDTRIRADGTWQVAVDGWTGMDGSGDLVSCLHRYHGSGLEHVLTTDIGRDGTLGGPNFHLYTMLTRSTPDLQLQASGGARNVDDVRTARRTGCAGIILGKALLEGRLSLTDAIHEEGL</sequence>
<evidence type="ECO:0000256" key="9">
    <source>
        <dbReference type="HAMAP-Rule" id="MF_01014"/>
    </source>
</evidence>
<dbReference type="Pfam" id="PF00977">
    <property type="entry name" value="His_biosynth"/>
    <property type="match status" value="1"/>
</dbReference>
<dbReference type="HAMAP" id="MF_01014">
    <property type="entry name" value="HisA"/>
    <property type="match status" value="1"/>
</dbReference>
<dbReference type="GO" id="GO:0003949">
    <property type="term" value="F:1-(5-phosphoribosyl)-5-[(5-phosphoribosylamino)methylideneamino]imidazole-4-carboxamide isomerase activity"/>
    <property type="evidence" value="ECO:0007669"/>
    <property type="project" value="UniProtKB-UniRule"/>
</dbReference>
<evidence type="ECO:0000256" key="6">
    <source>
        <dbReference type="ARBA" id="ARBA00022605"/>
    </source>
</evidence>